<evidence type="ECO:0000256" key="4">
    <source>
        <dbReference type="ARBA" id="ARBA00022833"/>
    </source>
</evidence>
<evidence type="ECO:0000313" key="14">
    <source>
        <dbReference type="WBParaSite" id="Bm8895a.1"/>
    </source>
</evidence>
<dbReference type="AlphaFoldDB" id="A0A0K0JXE3"/>
<keyword evidence="13" id="KW-1185">Reference proteome</keyword>
<dbReference type="SUPFAM" id="SSF90229">
    <property type="entry name" value="CCCH zinc finger"/>
    <property type="match status" value="1"/>
</dbReference>
<proteinExistence type="predicted"/>
<organism evidence="11">
    <name type="scientific">Brugia malayi</name>
    <name type="common">Filarial nematode worm</name>
    <dbReference type="NCBI Taxonomy" id="6279"/>
    <lineage>
        <taxon>Eukaryota</taxon>
        <taxon>Metazoa</taxon>
        <taxon>Ecdysozoa</taxon>
        <taxon>Nematoda</taxon>
        <taxon>Chromadorea</taxon>
        <taxon>Rhabditida</taxon>
        <taxon>Spirurina</taxon>
        <taxon>Spiruromorpha</taxon>
        <taxon>Filarioidea</taxon>
        <taxon>Onchocercidae</taxon>
        <taxon>Brugia</taxon>
    </lineage>
</organism>
<dbReference type="CTD" id="6097997"/>
<feature type="zinc finger region" description="C3H1-type" evidence="9">
    <location>
        <begin position="3"/>
        <end position="29"/>
    </location>
</feature>
<dbReference type="OrthoDB" id="20729at2759"/>
<dbReference type="Pfam" id="PF00642">
    <property type="entry name" value="zf-CCCH"/>
    <property type="match status" value="1"/>
</dbReference>
<dbReference type="PANTHER" id="PTHR46527:SF1">
    <property type="entry name" value="NUCLEOPORIN NUP42"/>
    <property type="match status" value="1"/>
</dbReference>
<accession>A0A0K0JXE3</accession>
<name>A0A0K0JXE3_BRUMA</name>
<evidence type="ECO:0000256" key="2">
    <source>
        <dbReference type="ARBA" id="ARBA00022723"/>
    </source>
</evidence>
<sequence length="198" mass="22960">MHRPIIRCKFFARGNCRNGEICPFAHIPQQEIVDVQQSDAGNVDMQPECRRRPTGQAGFINHGFNEHFQSQYFDKSRYKWISPFLRGIEETQITVKQNGTHKGICSSDLIHKWKLATEVSGANLNKDAEMDIDRRKSENPDRISSRNNELTYDSCSNLMQQLYSKMTDLTVEQIKQFDGYEFEYGKVPTVPPPKEFCF</sequence>
<dbReference type="Gene3D" id="4.10.1000.10">
    <property type="entry name" value="Zinc finger, CCCH-type"/>
    <property type="match status" value="1"/>
</dbReference>
<dbReference type="STRING" id="6279.A0A0K0JXE3"/>
<dbReference type="RefSeq" id="XP_001894546.1">
    <property type="nucleotide sequence ID" value="XM_001894511.1"/>
</dbReference>
<dbReference type="Proteomes" id="UP000006672">
    <property type="component" value="Unassembled WGS sequence"/>
</dbReference>
<dbReference type="GO" id="GO:0008270">
    <property type="term" value="F:zinc ion binding"/>
    <property type="evidence" value="ECO:0007669"/>
    <property type="project" value="UniProtKB-KW"/>
</dbReference>
<dbReference type="GeneID" id="6097997"/>
<dbReference type="KEGG" id="bmy:BM_BM8895"/>
<keyword evidence="4 9" id="KW-0862">Zinc</keyword>
<dbReference type="OMA" id="ACPFAHI"/>
<keyword evidence="2 9" id="KW-0479">Metal-binding</keyword>
<reference evidence="11 13" key="1">
    <citation type="journal article" date="2007" name="Science">
        <title>Draft genome of the filarial nematode parasite Brugia malayi.</title>
        <authorList>
            <person name="Ghedin E."/>
            <person name="Wang S."/>
            <person name="Spiro D."/>
            <person name="Caler E."/>
            <person name="Zhao Q."/>
            <person name="Crabtree J."/>
            <person name="Allen J.E."/>
            <person name="Delcher A.L."/>
            <person name="Guiliano D.B."/>
            <person name="Miranda-Saavedra D."/>
            <person name="Angiuoli S.V."/>
            <person name="Creasy T."/>
            <person name="Amedeo P."/>
            <person name="Haas B."/>
            <person name="El-Sayed N.M."/>
            <person name="Wortman J.R."/>
            <person name="Feldblyum T."/>
            <person name="Tallon L."/>
            <person name="Schatz M."/>
            <person name="Shumway M."/>
            <person name="Koo H."/>
            <person name="Salzberg S.L."/>
            <person name="Schobel S."/>
            <person name="Pertea M."/>
            <person name="Pop M."/>
            <person name="White O."/>
            <person name="Barton G.J."/>
            <person name="Carlow C.K."/>
            <person name="Crawford M.J."/>
            <person name="Daub J."/>
            <person name="Dimmic M.W."/>
            <person name="Estes C.F."/>
            <person name="Foster J.M."/>
            <person name="Ganatra M."/>
            <person name="Gregory W.F."/>
            <person name="Johnson N.M."/>
            <person name="Jin J."/>
            <person name="Komuniecki R."/>
            <person name="Korf I."/>
            <person name="Kumar S."/>
            <person name="Laney S."/>
            <person name="Li B.W."/>
            <person name="Li W."/>
            <person name="Lindblom T.H."/>
            <person name="Lustigman S."/>
            <person name="Ma D."/>
            <person name="Maina C.V."/>
            <person name="Martin D.M."/>
            <person name="McCarter J.P."/>
            <person name="McReynolds L."/>
            <person name="Mitreva M."/>
            <person name="Nutman T.B."/>
            <person name="Parkinson J."/>
            <person name="Peregrin-Alvarez J.M."/>
            <person name="Poole C."/>
            <person name="Ren Q."/>
            <person name="Saunders L."/>
            <person name="Sluder A.E."/>
            <person name="Smith K."/>
            <person name="Stanke M."/>
            <person name="Unnasch T.R."/>
            <person name="Ware J."/>
            <person name="Wei A.D."/>
            <person name="Weil G."/>
            <person name="Williams D.J."/>
            <person name="Zhang Y."/>
            <person name="Williams S.A."/>
            <person name="Fraser-Liggett C."/>
            <person name="Slatko B."/>
            <person name="Blaxter M.L."/>
            <person name="Scott A.L."/>
        </authorList>
    </citation>
    <scope>NUCLEOTIDE SEQUENCE</scope>
    <source>
        <strain evidence="11 13">FR3</strain>
    </source>
</reference>
<keyword evidence="3 9" id="KW-0863">Zinc-finger</keyword>
<dbReference type="GO" id="GO:0031965">
    <property type="term" value="C:nuclear membrane"/>
    <property type="evidence" value="ECO:0007669"/>
    <property type="project" value="UniProtKB-SubCell"/>
</dbReference>
<evidence type="ECO:0000256" key="3">
    <source>
        <dbReference type="ARBA" id="ARBA00022771"/>
    </source>
</evidence>
<dbReference type="PANTHER" id="PTHR46527">
    <property type="entry name" value="NUCLEOPORIN-LIKE PROTEIN 2"/>
    <property type="match status" value="1"/>
</dbReference>
<accession>A0A4E9EXR4</accession>
<reference evidence="14" key="4">
    <citation type="submission" date="2020-12" db="UniProtKB">
        <authorList>
            <consortium name="WormBaseParasite"/>
        </authorList>
    </citation>
    <scope>IDENTIFICATION</scope>
</reference>
<evidence type="ECO:0000313" key="12">
    <source>
        <dbReference type="EMBL" id="VIO88516.1"/>
    </source>
</evidence>
<protein>
    <recommendedName>
        <fullName evidence="7">Nucleoporin NUP42</fullName>
    </recommendedName>
    <alternativeName>
        <fullName evidence="8">Nucleoporin-like protein 2</fullName>
    </alternativeName>
</protein>
<keyword evidence="5" id="KW-0539">Nucleus</keyword>
<evidence type="ECO:0000256" key="1">
    <source>
        <dbReference type="ARBA" id="ARBA00004335"/>
    </source>
</evidence>
<comment type="function">
    <text evidence="6">Required for the export of mRNAs containing poly(A) tails from the nucleus into the cytoplasm.</text>
</comment>
<feature type="domain" description="C3H1-type" evidence="10">
    <location>
        <begin position="3"/>
        <end position="29"/>
    </location>
</feature>
<evidence type="ECO:0000256" key="6">
    <source>
        <dbReference type="ARBA" id="ARBA00037262"/>
    </source>
</evidence>
<evidence type="ECO:0000256" key="9">
    <source>
        <dbReference type="PROSITE-ProRule" id="PRU00723"/>
    </source>
</evidence>
<evidence type="ECO:0000256" key="8">
    <source>
        <dbReference type="ARBA" id="ARBA00042384"/>
    </source>
</evidence>
<evidence type="ECO:0000313" key="13">
    <source>
        <dbReference type="Proteomes" id="UP000006672"/>
    </source>
</evidence>
<evidence type="ECO:0000256" key="5">
    <source>
        <dbReference type="ARBA" id="ARBA00023242"/>
    </source>
</evidence>
<dbReference type="SMART" id="SM00356">
    <property type="entry name" value="ZnF_C3H1"/>
    <property type="match status" value="1"/>
</dbReference>
<evidence type="ECO:0000256" key="7">
    <source>
        <dbReference type="ARBA" id="ARBA00039886"/>
    </source>
</evidence>
<reference evidence="12" key="3">
    <citation type="submission" date="2019-04" db="EMBL/GenBank/DDBJ databases">
        <authorList>
            <person name="Howe K."/>
            <person name="Paulini M."/>
            <person name="Williams G."/>
        </authorList>
    </citation>
    <scope>NUCLEOTIDE SEQUENCE [LARGE SCALE GENOMIC DNA]</scope>
    <source>
        <strain evidence="12">FR3</strain>
    </source>
</reference>
<dbReference type="InterPro" id="IPR051767">
    <property type="entry name" value="Nucleoporin_NUP42"/>
</dbReference>
<dbReference type="InterPro" id="IPR036855">
    <property type="entry name" value="Znf_CCCH_sf"/>
</dbReference>
<dbReference type="WBParaSite" id="Bm8895a.1">
    <property type="protein sequence ID" value="Bm8895a.1"/>
    <property type="gene ID" value="WBGene00229156"/>
</dbReference>
<dbReference type="EMBL" id="LN856769">
    <property type="protein sequence ID" value="CRZ22956.1"/>
    <property type="molecule type" value="Genomic_DNA"/>
</dbReference>
<dbReference type="EMBL" id="CAAKNF010000196">
    <property type="protein sequence ID" value="VIO88516.1"/>
    <property type="molecule type" value="Genomic_DNA"/>
</dbReference>
<gene>
    <name evidence="11 12 14" type="ORF">Bm8895</name>
    <name evidence="12" type="ORF">BM_BM8895</name>
    <name evidence="11" type="ORF">BM_Bm8895</name>
</gene>
<evidence type="ECO:0000313" key="11">
    <source>
        <dbReference type="EMBL" id="CRZ22956.1"/>
    </source>
</evidence>
<reference evidence="11" key="2">
    <citation type="submission" date="2012-12" db="EMBL/GenBank/DDBJ databases">
        <authorList>
            <person name="Gao Y.W."/>
            <person name="Fan S.T."/>
            <person name="Sun H.T."/>
            <person name="Wang Z."/>
            <person name="Gao X.L."/>
            <person name="Li Y.G."/>
            <person name="Wang T.C."/>
            <person name="Zhang K."/>
            <person name="Xu W.W."/>
            <person name="Yu Z.J."/>
            <person name="Xia X.Z."/>
        </authorList>
    </citation>
    <scope>NUCLEOTIDE SEQUENCE</scope>
    <source>
        <strain evidence="11">FR3</strain>
    </source>
</reference>
<evidence type="ECO:0000259" key="10">
    <source>
        <dbReference type="PROSITE" id="PS50103"/>
    </source>
</evidence>
<dbReference type="InterPro" id="IPR000571">
    <property type="entry name" value="Znf_CCCH"/>
</dbReference>
<comment type="subcellular location">
    <subcellularLocation>
        <location evidence="1">Nucleus membrane</location>
        <topology evidence="1">Peripheral membrane protein</topology>
        <orientation evidence="1">Cytoplasmic side</orientation>
    </subcellularLocation>
</comment>
<dbReference type="PROSITE" id="PS50103">
    <property type="entry name" value="ZF_C3H1"/>
    <property type="match status" value="1"/>
</dbReference>